<dbReference type="STRING" id="40998.A0A2P8AIP4"/>
<feature type="compositionally biased region" description="Basic residues" evidence="4">
    <location>
        <begin position="288"/>
        <end position="298"/>
    </location>
</feature>
<dbReference type="GO" id="GO:0045292">
    <property type="term" value="P:mRNA cis splicing, via spliceosome"/>
    <property type="evidence" value="ECO:0007669"/>
    <property type="project" value="TreeGrafter"/>
</dbReference>
<feature type="compositionally biased region" description="Basic and acidic residues" evidence="4">
    <location>
        <begin position="227"/>
        <end position="262"/>
    </location>
</feature>
<evidence type="ECO:0000313" key="6">
    <source>
        <dbReference type="Proteomes" id="UP000243723"/>
    </source>
</evidence>
<feature type="compositionally biased region" description="Basic and acidic residues" evidence="4">
    <location>
        <begin position="613"/>
        <end position="639"/>
    </location>
</feature>
<feature type="compositionally biased region" description="Basic and acidic residues" evidence="4">
    <location>
        <begin position="192"/>
        <end position="203"/>
    </location>
</feature>
<evidence type="ECO:0008006" key="7">
    <source>
        <dbReference type="Google" id="ProtNLM"/>
    </source>
</evidence>
<feature type="compositionally biased region" description="Basic and acidic residues" evidence="4">
    <location>
        <begin position="124"/>
        <end position="147"/>
    </location>
</feature>
<proteinExistence type="inferred from homology"/>
<dbReference type="InterPro" id="IPR005011">
    <property type="entry name" value="SNU66/SART1"/>
</dbReference>
<dbReference type="Pfam" id="PF03343">
    <property type="entry name" value="SART-1"/>
    <property type="match status" value="1"/>
</dbReference>
<comment type="similarity">
    <text evidence="2">Belongs to the SNU66/SART1 family.</text>
</comment>
<accession>A0A2P8AIP4</accession>
<dbReference type="PANTHER" id="PTHR14152">
    <property type="entry name" value="SQUAMOUS CELL CARCINOMA ANTIGEN RECOGNISED BY CYTOTOXIC T LYMPHOCYTES"/>
    <property type="match status" value="1"/>
</dbReference>
<evidence type="ECO:0000313" key="5">
    <source>
        <dbReference type="EMBL" id="PSK60342.1"/>
    </source>
</evidence>
<feature type="compositionally biased region" description="Low complexity" evidence="4">
    <location>
        <begin position="323"/>
        <end position="332"/>
    </location>
</feature>
<evidence type="ECO:0000256" key="4">
    <source>
        <dbReference type="SAM" id="MobiDB-lite"/>
    </source>
</evidence>
<feature type="compositionally biased region" description="Basic and acidic residues" evidence="4">
    <location>
        <begin position="272"/>
        <end position="287"/>
    </location>
</feature>
<evidence type="ECO:0000256" key="3">
    <source>
        <dbReference type="ARBA" id="ARBA00023242"/>
    </source>
</evidence>
<feature type="compositionally biased region" description="Basic and acidic residues" evidence="4">
    <location>
        <begin position="65"/>
        <end position="101"/>
    </location>
</feature>
<evidence type="ECO:0000256" key="1">
    <source>
        <dbReference type="ARBA" id="ARBA00004123"/>
    </source>
</evidence>
<dbReference type="OrthoDB" id="5583at2759"/>
<keyword evidence="6" id="KW-1185">Reference proteome</keyword>
<keyword evidence="3" id="KW-0539">Nucleus</keyword>
<comment type="caution">
    <text evidence="5">The sequence shown here is derived from an EMBL/GenBank/DDBJ whole genome shotgun (WGS) entry which is preliminary data.</text>
</comment>
<feature type="region of interest" description="Disordered" evidence="4">
    <location>
        <begin position="15"/>
        <end position="475"/>
    </location>
</feature>
<feature type="compositionally biased region" description="Low complexity" evidence="4">
    <location>
        <begin position="429"/>
        <end position="443"/>
    </location>
</feature>
<reference evidence="5 6" key="1">
    <citation type="submission" date="2017-05" db="EMBL/GenBank/DDBJ databases">
        <title>Draft genome sequence of Elsinoe australis.</title>
        <authorList>
            <person name="Cheng Q."/>
        </authorList>
    </citation>
    <scope>NUCLEOTIDE SEQUENCE [LARGE SCALE GENOMIC DNA]</scope>
    <source>
        <strain evidence="5 6">NL1</strain>
    </source>
</reference>
<dbReference type="EMBL" id="NHZQ01000003">
    <property type="protein sequence ID" value="PSK60342.1"/>
    <property type="molecule type" value="Genomic_DNA"/>
</dbReference>
<feature type="compositionally biased region" description="Basic and acidic residues" evidence="4">
    <location>
        <begin position="363"/>
        <end position="384"/>
    </location>
</feature>
<gene>
    <name evidence="5" type="ORF">B9Z65_492</name>
</gene>
<dbReference type="PANTHER" id="PTHR14152:SF5">
    <property type="entry name" value="U4_U6.U5 TRI-SNRNP-ASSOCIATED PROTEIN 1"/>
    <property type="match status" value="1"/>
</dbReference>
<protein>
    <recommendedName>
        <fullName evidence="7">SART-1 protein</fullName>
    </recommendedName>
</protein>
<feature type="compositionally biased region" description="Basic and acidic residues" evidence="4">
    <location>
        <begin position="395"/>
        <end position="408"/>
    </location>
</feature>
<comment type="subcellular location">
    <subcellularLocation>
        <location evidence="1">Nucleus</location>
    </subcellularLocation>
</comment>
<feature type="compositionally biased region" description="Polar residues" evidence="4">
    <location>
        <begin position="450"/>
        <end position="468"/>
    </location>
</feature>
<dbReference type="AlphaFoldDB" id="A0A2P8AIP4"/>
<evidence type="ECO:0000256" key="2">
    <source>
        <dbReference type="ARBA" id="ARBA00006076"/>
    </source>
</evidence>
<feature type="region of interest" description="Disordered" evidence="4">
    <location>
        <begin position="604"/>
        <end position="661"/>
    </location>
</feature>
<dbReference type="Proteomes" id="UP000243723">
    <property type="component" value="Unassembled WGS sequence"/>
</dbReference>
<organism evidence="5 6">
    <name type="scientific">Elsinoe australis</name>
    <dbReference type="NCBI Taxonomy" id="40998"/>
    <lineage>
        <taxon>Eukaryota</taxon>
        <taxon>Fungi</taxon>
        <taxon>Dikarya</taxon>
        <taxon>Ascomycota</taxon>
        <taxon>Pezizomycotina</taxon>
        <taxon>Dothideomycetes</taxon>
        <taxon>Dothideomycetidae</taxon>
        <taxon>Myriangiales</taxon>
        <taxon>Elsinoaceae</taxon>
        <taxon>Elsinoe</taxon>
    </lineage>
</organism>
<dbReference type="GO" id="GO:0000481">
    <property type="term" value="P:maturation of 5S rRNA"/>
    <property type="evidence" value="ECO:0007669"/>
    <property type="project" value="TreeGrafter"/>
</dbReference>
<sequence length="661" mass="74160">MDAIAIADANKIRAAMGLPPLPTPGDSSSSLQFKSAEGDAESDPEDNLSTLEKRAASAGSNWAKLEAERQEKIERQKRKEAAKKARDRAAQFTKIEGKGLADLDDGEQDTKSWLLGQKKRQKKIEKQRLQQEERERAEKALQKEYSSKDLAGIKVGHGAEGFGESEQILTLKDAEIGSGDEEDEDELENAELVEREKLEEKLERKKKRPVYDPNEVNETGEKTVLGHYDEEISGRKRKRFTLDEKGGGEKQAEKQDVSDSRGIRISLDELMDDKPVNDYAEYKEAKVRKPKKQKKRTTRQKEVDEDDVTPVTQNGDTAMDLDGAAATGTNGTARKHEVEIDDEDLQTQLAMQRRQALKKRKKLDAAELARQIRETSEQPEHQEQDSDGEPGLVIDETREFVSHLKREESDSETEPTRRRASSTPGIQPDATDTTMTDADLASARVVPAPTSRSASPAEPTNNTTTSHTGLDAEETTSSLGSVAAMLRKRGLIDDSASLESGKRAAHDRAYAEFLSTNRQLITDFDARARSEREADRARGTFTHMTNAQKQEYARKENDKREAYLARLQAEHFARNYKPDVKLQYHDEFGRELGQKEAFKHLSHQFHGKGSGKGKMEKRLKKIEDEKRREGRGLLEEGGERGMGNVAREQGRRRGVAGVRLQ</sequence>
<feature type="compositionally biased region" description="Acidic residues" evidence="4">
    <location>
        <begin position="178"/>
        <end position="191"/>
    </location>
</feature>
<name>A0A2P8AIP4_9PEZI</name>
<dbReference type="GO" id="GO:0046540">
    <property type="term" value="C:U4/U6 x U5 tri-snRNP complex"/>
    <property type="evidence" value="ECO:0007669"/>
    <property type="project" value="TreeGrafter"/>
</dbReference>